<name>A0A163G8W5_9BACL</name>
<evidence type="ECO:0000313" key="1">
    <source>
        <dbReference type="EMBL" id="KZS44800.1"/>
    </source>
</evidence>
<comment type="caution">
    <text evidence="1">The sequence shown here is derived from an EMBL/GenBank/DDBJ whole genome shotgun (WGS) entry which is preliminary data.</text>
</comment>
<organism evidence="1 2">
    <name type="scientific">Paenibacillus glucanolyticus</name>
    <dbReference type="NCBI Taxonomy" id="59843"/>
    <lineage>
        <taxon>Bacteria</taxon>
        <taxon>Bacillati</taxon>
        <taxon>Bacillota</taxon>
        <taxon>Bacilli</taxon>
        <taxon>Bacillales</taxon>
        <taxon>Paenibacillaceae</taxon>
        <taxon>Paenibacillus</taxon>
    </lineage>
</organism>
<dbReference type="Proteomes" id="UP000076796">
    <property type="component" value="Unassembled WGS sequence"/>
</dbReference>
<accession>A0A163G8W5</accession>
<dbReference type="AlphaFoldDB" id="A0A163G8W5"/>
<sequence>MRSSYEDTTKGQNAYLNDIFVVYNLMKRKVIKMPNIVEILKDKLSLIAYSSSIPGNRLNGLELAMRWVEKAKWAREAIEAIEKSDIETIYPIIEPLKNDLQQISEFPYKQKLDENTRLNHAVVCYKQIEIGKTAYLNLIDYLETAKP</sequence>
<dbReference type="RefSeq" id="WP_063477383.1">
    <property type="nucleotide sequence ID" value="NZ_JBCMWP010000019.1"/>
</dbReference>
<reference evidence="1" key="1">
    <citation type="journal article" date="2016" name="Genome Announc.">
        <title>Draft genomes of two strains of Paenibacillus glucanolyticus with capability to degrade lignocellulose.</title>
        <authorList>
            <person name="Mathews S.L."/>
            <person name="Pawlak J."/>
            <person name="Grunden A.M."/>
        </authorList>
    </citation>
    <scope>NUCLEOTIDE SEQUENCE [LARGE SCALE GENOMIC DNA]</scope>
    <source>
        <strain evidence="1">SLM1</strain>
    </source>
</reference>
<proteinExistence type="predicted"/>
<gene>
    <name evidence="1" type="ORF">AWU65_02070</name>
</gene>
<protein>
    <submittedName>
        <fullName evidence="1">Uncharacterized protein</fullName>
    </submittedName>
</protein>
<evidence type="ECO:0000313" key="2">
    <source>
        <dbReference type="Proteomes" id="UP000076796"/>
    </source>
</evidence>
<dbReference type="EMBL" id="LWMH01000001">
    <property type="protein sequence ID" value="KZS44800.1"/>
    <property type="molecule type" value="Genomic_DNA"/>
</dbReference>
<keyword evidence="2" id="KW-1185">Reference proteome</keyword>